<proteinExistence type="predicted"/>
<evidence type="ECO:0000313" key="2">
    <source>
        <dbReference type="EMBL" id="KAJ7382250.1"/>
    </source>
</evidence>
<gene>
    <name evidence="2" type="primary">RALBP1_1</name>
    <name evidence="2" type="ORF">OS493_036152</name>
</gene>
<feature type="region of interest" description="Disordered" evidence="1">
    <location>
        <begin position="190"/>
        <end position="221"/>
    </location>
</feature>
<reference evidence="2" key="1">
    <citation type="submission" date="2023-01" db="EMBL/GenBank/DDBJ databases">
        <title>Genome assembly of the deep-sea coral Lophelia pertusa.</title>
        <authorList>
            <person name="Herrera S."/>
            <person name="Cordes E."/>
        </authorList>
    </citation>
    <scope>NUCLEOTIDE SEQUENCE</scope>
    <source>
        <strain evidence="2">USNM1676648</strain>
        <tissue evidence="2">Polyp</tissue>
    </source>
</reference>
<dbReference type="OrthoDB" id="10033734at2759"/>
<name>A0A9W9ZIW3_9CNID</name>
<accession>A0A9W9ZIW3</accession>
<dbReference type="AlphaFoldDB" id="A0A9W9ZIW3"/>
<protein>
    <submittedName>
        <fullName evidence="2">RalA-binding protein 1</fullName>
    </submittedName>
</protein>
<dbReference type="GO" id="GO:0031267">
    <property type="term" value="F:small GTPase binding"/>
    <property type="evidence" value="ECO:0007669"/>
    <property type="project" value="InterPro"/>
</dbReference>
<evidence type="ECO:0000313" key="3">
    <source>
        <dbReference type="Proteomes" id="UP001163046"/>
    </source>
</evidence>
<comment type="caution">
    <text evidence="2">The sequence shown here is derived from an EMBL/GenBank/DDBJ whole genome shotgun (WGS) entry which is preliminary data.</text>
</comment>
<dbReference type="InterPro" id="IPR039767">
    <property type="entry name" value="RALBP1"/>
</dbReference>
<feature type="region of interest" description="Disordered" evidence="1">
    <location>
        <begin position="37"/>
        <end position="67"/>
    </location>
</feature>
<dbReference type="GO" id="GO:0007264">
    <property type="term" value="P:small GTPase-mediated signal transduction"/>
    <property type="evidence" value="ECO:0007669"/>
    <property type="project" value="InterPro"/>
</dbReference>
<dbReference type="PANTHER" id="PTHR12783">
    <property type="entry name" value="RALA BINDING PROTEIN 1 RALBP1"/>
    <property type="match status" value="1"/>
</dbReference>
<organism evidence="2 3">
    <name type="scientific">Desmophyllum pertusum</name>
    <dbReference type="NCBI Taxonomy" id="174260"/>
    <lineage>
        <taxon>Eukaryota</taxon>
        <taxon>Metazoa</taxon>
        <taxon>Cnidaria</taxon>
        <taxon>Anthozoa</taxon>
        <taxon>Hexacorallia</taxon>
        <taxon>Scleractinia</taxon>
        <taxon>Caryophylliina</taxon>
        <taxon>Caryophylliidae</taxon>
        <taxon>Desmophyllum</taxon>
    </lineage>
</organism>
<feature type="compositionally biased region" description="Polar residues" evidence="1">
    <location>
        <begin position="50"/>
        <end position="61"/>
    </location>
</feature>
<feature type="compositionally biased region" description="Polar residues" evidence="1">
    <location>
        <begin position="206"/>
        <end position="221"/>
    </location>
</feature>
<evidence type="ECO:0000256" key="1">
    <source>
        <dbReference type="SAM" id="MobiDB-lite"/>
    </source>
</evidence>
<dbReference type="GO" id="GO:0005096">
    <property type="term" value="F:GTPase activator activity"/>
    <property type="evidence" value="ECO:0007669"/>
    <property type="project" value="InterPro"/>
</dbReference>
<dbReference type="EMBL" id="MU825931">
    <property type="protein sequence ID" value="KAJ7382250.1"/>
    <property type="molecule type" value="Genomic_DNA"/>
</dbReference>
<sequence>MKISTHTRKTFNMMVKTKCFGKFNERLHFLRGRTAKKIISQTGPPEEQQKTQAAQSKTSEQPVEKDEEDGLITLLEASEAELLLEQEELTFIGNELRKRMEHENKEIERLSEEIAALVALKEKDVDADRSTGSDSSDSEVEDEAELEKILQELIEQNEQLEHKNTELCRSIHDERETCVELQVQIKVLEAKQGQQTDPKPQEIVPENSSNIPTSPTTVTSV</sequence>
<keyword evidence="3" id="KW-1185">Reference proteome</keyword>
<dbReference type="PANTHER" id="PTHR12783:SF5">
    <property type="entry name" value="RALA-BINDING PROTEIN 1"/>
    <property type="match status" value="1"/>
</dbReference>
<dbReference type="Proteomes" id="UP001163046">
    <property type="component" value="Unassembled WGS sequence"/>
</dbReference>
<feature type="region of interest" description="Disordered" evidence="1">
    <location>
        <begin position="124"/>
        <end position="143"/>
    </location>
</feature>